<feature type="region of interest" description="Disordered" evidence="1">
    <location>
        <begin position="70"/>
        <end position="111"/>
    </location>
</feature>
<gene>
    <name evidence="3" type="ORF">CTEN210_12317</name>
</gene>
<evidence type="ECO:0000256" key="1">
    <source>
        <dbReference type="SAM" id="MobiDB-lite"/>
    </source>
</evidence>
<evidence type="ECO:0000313" key="3">
    <source>
        <dbReference type="EMBL" id="GFH55841.1"/>
    </source>
</evidence>
<dbReference type="AlphaFoldDB" id="A0AAD3D0Z4"/>
<comment type="caution">
    <text evidence="3">The sequence shown here is derived from an EMBL/GenBank/DDBJ whole genome shotgun (WGS) entry which is preliminary data.</text>
</comment>
<organism evidence="3 4">
    <name type="scientific">Chaetoceros tenuissimus</name>
    <dbReference type="NCBI Taxonomy" id="426638"/>
    <lineage>
        <taxon>Eukaryota</taxon>
        <taxon>Sar</taxon>
        <taxon>Stramenopiles</taxon>
        <taxon>Ochrophyta</taxon>
        <taxon>Bacillariophyta</taxon>
        <taxon>Coscinodiscophyceae</taxon>
        <taxon>Chaetocerotophycidae</taxon>
        <taxon>Chaetocerotales</taxon>
        <taxon>Chaetocerotaceae</taxon>
        <taxon>Chaetoceros</taxon>
    </lineage>
</organism>
<reference evidence="3 4" key="1">
    <citation type="journal article" date="2021" name="Sci. Rep.">
        <title>The genome of the diatom Chaetoceros tenuissimus carries an ancient integrated fragment of an extant virus.</title>
        <authorList>
            <person name="Hongo Y."/>
            <person name="Kimura K."/>
            <person name="Takaki Y."/>
            <person name="Yoshida Y."/>
            <person name="Baba S."/>
            <person name="Kobayashi G."/>
            <person name="Nagasaki K."/>
            <person name="Hano T."/>
            <person name="Tomaru Y."/>
        </authorList>
    </citation>
    <scope>NUCLEOTIDE SEQUENCE [LARGE SCALE GENOMIC DNA]</scope>
    <source>
        <strain evidence="3 4">NIES-3715</strain>
    </source>
</reference>
<evidence type="ECO:0000256" key="2">
    <source>
        <dbReference type="SAM" id="SignalP"/>
    </source>
</evidence>
<keyword evidence="2" id="KW-0732">Signal</keyword>
<keyword evidence="4" id="KW-1185">Reference proteome</keyword>
<proteinExistence type="predicted"/>
<dbReference type="Proteomes" id="UP001054902">
    <property type="component" value="Unassembled WGS sequence"/>
</dbReference>
<dbReference type="EMBL" id="BLLK01000051">
    <property type="protein sequence ID" value="GFH55841.1"/>
    <property type="molecule type" value="Genomic_DNA"/>
</dbReference>
<feature type="signal peptide" evidence="2">
    <location>
        <begin position="1"/>
        <end position="24"/>
    </location>
</feature>
<feature type="chain" id="PRO_5042294570" evidence="2">
    <location>
        <begin position="25"/>
        <end position="111"/>
    </location>
</feature>
<evidence type="ECO:0000313" key="4">
    <source>
        <dbReference type="Proteomes" id="UP001054902"/>
    </source>
</evidence>
<name>A0AAD3D0Z4_9STRA</name>
<accession>A0AAD3D0Z4</accession>
<sequence length="111" mass="12595">MVNKIDLPKILLLWLVLGYTGDKAYRVQRDLNDQVQRKMTAKLGIESTETKPVEAVAKTEVKKNIKVDTDAKKVDVEEDKEEKKKVDAKPQEEGKEEPKLATTSEEKVADK</sequence>
<protein>
    <submittedName>
        <fullName evidence="3">Uncharacterized protein</fullName>
    </submittedName>
</protein>